<feature type="domain" description="HTH asnC-type" evidence="4">
    <location>
        <begin position="5"/>
        <end position="68"/>
    </location>
</feature>
<dbReference type="SMART" id="SM00344">
    <property type="entry name" value="HTH_ASNC"/>
    <property type="match status" value="1"/>
</dbReference>
<sequence length="247" mass="27237">MSLQIDTIDERILYYLSQEARHTSAPDIAEKVDVSAPTVRNRIRRLEEAGVIRGYHTDIDYQKVGGRLTNHYVCSTGSRDREEMAQRVLDVPGVINVREIMSGKGDLRITVVGSDTDDLTRIAQGITSLGIEIDDEDLIHREYFRPYASFAPRDEELASPVTGVAGLAGDADVVEVIVREKAPIAGKTLQEANEEGLVPSDVLVVRINREEGTITPTGETLIKEDDFVTVHSRSGVTEETLEVFTGD</sequence>
<evidence type="ECO:0000256" key="1">
    <source>
        <dbReference type="ARBA" id="ARBA00023015"/>
    </source>
</evidence>
<dbReference type="Gene3D" id="1.10.10.10">
    <property type="entry name" value="Winged helix-like DNA-binding domain superfamily/Winged helix DNA-binding domain"/>
    <property type="match status" value="1"/>
</dbReference>
<dbReference type="InterPro" id="IPR036721">
    <property type="entry name" value="RCK_C_sf"/>
</dbReference>
<dbReference type="GO" id="GO:0043565">
    <property type="term" value="F:sequence-specific DNA binding"/>
    <property type="evidence" value="ECO:0007669"/>
    <property type="project" value="InterPro"/>
</dbReference>
<dbReference type="PANTHER" id="PTHR30154:SF34">
    <property type="entry name" value="TRANSCRIPTIONAL REGULATOR AZLB"/>
    <property type="match status" value="1"/>
</dbReference>
<keyword evidence="7" id="KW-1185">Reference proteome</keyword>
<feature type="domain" description="RCK C-terminal" evidence="5">
    <location>
        <begin position="159"/>
        <end position="247"/>
    </location>
</feature>
<dbReference type="PROSITE" id="PS50956">
    <property type="entry name" value="HTH_ASNC_2"/>
    <property type="match status" value="1"/>
</dbReference>
<dbReference type="InterPro" id="IPR036390">
    <property type="entry name" value="WH_DNA-bd_sf"/>
</dbReference>
<dbReference type="AlphaFoldDB" id="A0A1N7CX12"/>
<dbReference type="SUPFAM" id="SSF116726">
    <property type="entry name" value="TrkA C-terminal domain-like"/>
    <property type="match status" value="1"/>
</dbReference>
<keyword evidence="2" id="KW-0238">DNA-binding</keyword>
<dbReference type="RefSeq" id="WP_076431233.1">
    <property type="nucleotide sequence ID" value="NZ_FTNO01000003.1"/>
</dbReference>
<dbReference type="PANTHER" id="PTHR30154">
    <property type="entry name" value="LEUCINE-RESPONSIVE REGULATORY PROTEIN"/>
    <property type="match status" value="1"/>
</dbReference>
<dbReference type="GO" id="GO:0043200">
    <property type="term" value="P:response to amino acid"/>
    <property type="evidence" value="ECO:0007669"/>
    <property type="project" value="TreeGrafter"/>
</dbReference>
<evidence type="ECO:0000313" key="6">
    <source>
        <dbReference type="EMBL" id="SIR68113.1"/>
    </source>
</evidence>
<evidence type="ECO:0000259" key="4">
    <source>
        <dbReference type="PROSITE" id="PS50956"/>
    </source>
</evidence>
<dbReference type="Gene3D" id="3.30.70.1450">
    <property type="entry name" value="Regulator of K+ conductance, C-terminal domain"/>
    <property type="match status" value="1"/>
</dbReference>
<dbReference type="Pfam" id="PF02080">
    <property type="entry name" value="TrkA_C"/>
    <property type="match status" value="1"/>
</dbReference>
<dbReference type="SUPFAM" id="SSF46785">
    <property type="entry name" value="Winged helix' DNA-binding domain"/>
    <property type="match status" value="1"/>
</dbReference>
<dbReference type="OrthoDB" id="6762at2157"/>
<dbReference type="CDD" id="cd00090">
    <property type="entry name" value="HTH_ARSR"/>
    <property type="match status" value="1"/>
</dbReference>
<evidence type="ECO:0000256" key="3">
    <source>
        <dbReference type="ARBA" id="ARBA00023163"/>
    </source>
</evidence>
<protein>
    <submittedName>
        <fullName evidence="6">Transcriptional regulator, AsnC family</fullName>
    </submittedName>
</protein>
<gene>
    <name evidence="6" type="ORF">SAMN05421858_3315</name>
</gene>
<dbReference type="Proteomes" id="UP000186914">
    <property type="component" value="Unassembled WGS sequence"/>
</dbReference>
<name>A0A1N7CX12_9EURY</name>
<evidence type="ECO:0000313" key="7">
    <source>
        <dbReference type="Proteomes" id="UP000186914"/>
    </source>
</evidence>
<dbReference type="EMBL" id="FTNO01000003">
    <property type="protein sequence ID" value="SIR68113.1"/>
    <property type="molecule type" value="Genomic_DNA"/>
</dbReference>
<dbReference type="GO" id="GO:0008324">
    <property type="term" value="F:monoatomic cation transmembrane transporter activity"/>
    <property type="evidence" value="ECO:0007669"/>
    <property type="project" value="InterPro"/>
</dbReference>
<organism evidence="6 7">
    <name type="scientific">Haladaptatus litoreus</name>
    <dbReference type="NCBI Taxonomy" id="553468"/>
    <lineage>
        <taxon>Archaea</taxon>
        <taxon>Methanobacteriati</taxon>
        <taxon>Methanobacteriota</taxon>
        <taxon>Stenosarchaea group</taxon>
        <taxon>Halobacteria</taxon>
        <taxon>Halobacteriales</taxon>
        <taxon>Haladaptataceae</taxon>
        <taxon>Haladaptatus</taxon>
    </lineage>
</organism>
<dbReference type="GO" id="GO:0005829">
    <property type="term" value="C:cytosol"/>
    <property type="evidence" value="ECO:0007669"/>
    <property type="project" value="TreeGrafter"/>
</dbReference>
<accession>A0A1N7CX12</accession>
<dbReference type="InterPro" id="IPR036388">
    <property type="entry name" value="WH-like_DNA-bd_sf"/>
</dbReference>
<keyword evidence="1" id="KW-0805">Transcription regulation</keyword>
<evidence type="ECO:0000256" key="2">
    <source>
        <dbReference type="ARBA" id="ARBA00023125"/>
    </source>
</evidence>
<keyword evidence="3" id="KW-0804">Transcription</keyword>
<dbReference type="PROSITE" id="PS51202">
    <property type="entry name" value="RCK_C"/>
    <property type="match status" value="1"/>
</dbReference>
<dbReference type="Pfam" id="PF13412">
    <property type="entry name" value="HTH_24"/>
    <property type="match status" value="1"/>
</dbReference>
<dbReference type="InterPro" id="IPR006037">
    <property type="entry name" value="RCK_C"/>
</dbReference>
<evidence type="ECO:0000259" key="5">
    <source>
        <dbReference type="PROSITE" id="PS51202"/>
    </source>
</evidence>
<proteinExistence type="predicted"/>
<dbReference type="GO" id="GO:0006813">
    <property type="term" value="P:potassium ion transport"/>
    <property type="evidence" value="ECO:0007669"/>
    <property type="project" value="InterPro"/>
</dbReference>
<dbReference type="InterPro" id="IPR019888">
    <property type="entry name" value="Tscrpt_reg_AsnC-like"/>
</dbReference>
<reference evidence="7" key="1">
    <citation type="submission" date="2017-01" db="EMBL/GenBank/DDBJ databases">
        <authorList>
            <person name="Varghese N."/>
            <person name="Submissions S."/>
        </authorList>
    </citation>
    <scope>NUCLEOTIDE SEQUENCE [LARGE SCALE GENOMIC DNA]</scope>
    <source>
        <strain evidence="7">CGMCC 1.7737</strain>
    </source>
</reference>
<dbReference type="InterPro" id="IPR011991">
    <property type="entry name" value="ArsR-like_HTH"/>
</dbReference>
<dbReference type="PRINTS" id="PR00033">
    <property type="entry name" value="HTHASNC"/>
</dbReference>
<dbReference type="InterPro" id="IPR000485">
    <property type="entry name" value="AsnC-type_HTH_dom"/>
</dbReference>